<evidence type="ECO:0000256" key="1">
    <source>
        <dbReference type="SAM" id="Coils"/>
    </source>
</evidence>
<keyword evidence="2" id="KW-0472">Membrane</keyword>
<reference evidence="3" key="1">
    <citation type="submission" date="2019-11" db="EMBL/GenBank/DDBJ databases">
        <authorList>
            <person name="Feng L."/>
        </authorList>
    </citation>
    <scope>NUCLEOTIDE SEQUENCE</scope>
    <source>
        <strain evidence="3">RtorquesLFYP15</strain>
    </source>
</reference>
<organism evidence="3">
    <name type="scientific">[Ruminococcus] torques</name>
    <dbReference type="NCBI Taxonomy" id="33039"/>
    <lineage>
        <taxon>Bacteria</taxon>
        <taxon>Bacillati</taxon>
        <taxon>Bacillota</taxon>
        <taxon>Clostridia</taxon>
        <taxon>Lachnospirales</taxon>
        <taxon>Lachnospiraceae</taxon>
        <taxon>Mediterraneibacter</taxon>
    </lineage>
</organism>
<evidence type="ECO:0000256" key="2">
    <source>
        <dbReference type="SAM" id="Phobius"/>
    </source>
</evidence>
<keyword evidence="2" id="KW-0812">Transmembrane</keyword>
<gene>
    <name evidence="3" type="ORF">RTLFYP15_02255</name>
</gene>
<sequence>MKQIFIKLIFLYKYIMDKEVQYILLVFIGLWFVCCFLRFTSSIIFSKIIPVIFALCMIVFSVIALISFQWLYWMMWLIMSWGILITEDIYMHRAKKDDLKRLTQSEFMYRCKCETLEKNIEDLRICNNLLEKNLKIRENDYKELESSAAYWKMKVGQLKFEQKIAEDDIKDLLQRLDATEVPGLKKQIQELEEEREHYRVLYERKEWELKQARNAKQGFDIYKNCDSLDSLSKRKKLLLNIFHPDSEGGDNESTRFILEQYNMRKINY</sequence>
<accession>A0A6N3EEM9</accession>
<feature type="transmembrane region" description="Helical" evidence="2">
    <location>
        <begin position="20"/>
        <end position="39"/>
    </location>
</feature>
<evidence type="ECO:0000313" key="3">
    <source>
        <dbReference type="EMBL" id="VYU38424.1"/>
    </source>
</evidence>
<proteinExistence type="predicted"/>
<name>A0A6N3EEM9_9FIRM</name>
<feature type="coiled-coil region" evidence="1">
    <location>
        <begin position="113"/>
        <end position="147"/>
    </location>
</feature>
<feature type="coiled-coil region" evidence="1">
    <location>
        <begin position="181"/>
        <end position="208"/>
    </location>
</feature>
<keyword evidence="1" id="KW-0175">Coiled coil</keyword>
<protein>
    <submittedName>
        <fullName evidence="3">Uncharacterized protein</fullName>
    </submittedName>
</protein>
<dbReference type="EMBL" id="CACRUQ010000021">
    <property type="protein sequence ID" value="VYU38424.1"/>
    <property type="molecule type" value="Genomic_DNA"/>
</dbReference>
<dbReference type="AlphaFoldDB" id="A0A6N3EEM9"/>
<keyword evidence="2" id="KW-1133">Transmembrane helix</keyword>
<feature type="transmembrane region" description="Helical" evidence="2">
    <location>
        <begin position="48"/>
        <end position="67"/>
    </location>
</feature>